<feature type="domain" description="Myb-like" evidence="9">
    <location>
        <begin position="488"/>
        <end position="549"/>
    </location>
</feature>
<dbReference type="InterPro" id="IPR013083">
    <property type="entry name" value="Znf_RING/FYVE/PHD"/>
</dbReference>
<proteinExistence type="predicted"/>
<dbReference type="InterPro" id="IPR011011">
    <property type="entry name" value="Znf_FYVE_PHD"/>
</dbReference>
<keyword evidence="2" id="KW-0479">Metal-binding</keyword>
<dbReference type="PANTHER" id="PTHR47863">
    <property type="entry name" value="RING/FYVE/PHD ZINC FINGER SUPERFAMILY PROTEIN"/>
    <property type="match status" value="1"/>
</dbReference>
<feature type="compositionally biased region" description="Polar residues" evidence="7">
    <location>
        <begin position="395"/>
        <end position="407"/>
    </location>
</feature>
<accession>A0A2R6PUL3</accession>
<dbReference type="OMA" id="MGEKVFH"/>
<dbReference type="SUPFAM" id="SSF57903">
    <property type="entry name" value="FYVE/PHD zinc finger"/>
    <property type="match status" value="1"/>
</dbReference>
<comment type="subcellular location">
    <subcellularLocation>
        <location evidence="1">Nucleus</location>
    </subcellularLocation>
</comment>
<dbReference type="OrthoDB" id="608866at2759"/>
<evidence type="ECO:0000259" key="10">
    <source>
        <dbReference type="PROSITE" id="PS51294"/>
    </source>
</evidence>
<dbReference type="Proteomes" id="UP000241394">
    <property type="component" value="Chromosome LG23"/>
</dbReference>
<dbReference type="SMART" id="SM00249">
    <property type="entry name" value="PHD"/>
    <property type="match status" value="1"/>
</dbReference>
<dbReference type="PROSITE" id="PS51294">
    <property type="entry name" value="HTH_MYB"/>
    <property type="match status" value="1"/>
</dbReference>
<evidence type="ECO:0000313" key="11">
    <source>
        <dbReference type="EMBL" id="PSR96430.1"/>
    </source>
</evidence>
<comment type="caution">
    <text evidence="11">The sequence shown here is derived from an EMBL/GenBank/DDBJ whole genome shotgun (WGS) entry which is preliminary data.</text>
</comment>
<dbReference type="Gene3D" id="3.30.40.10">
    <property type="entry name" value="Zinc/RING finger domain, C3HC4 (zinc finger)"/>
    <property type="match status" value="1"/>
</dbReference>
<feature type="region of interest" description="Disordered" evidence="7">
    <location>
        <begin position="471"/>
        <end position="491"/>
    </location>
</feature>
<name>A0A2R6PUL3_ACTCC</name>
<keyword evidence="12" id="KW-1185">Reference proteome</keyword>
<evidence type="ECO:0000256" key="6">
    <source>
        <dbReference type="PROSITE-ProRule" id="PRU00146"/>
    </source>
</evidence>
<dbReference type="EMBL" id="NKQK01000023">
    <property type="protein sequence ID" value="PSR96430.1"/>
    <property type="molecule type" value="Genomic_DNA"/>
</dbReference>
<dbReference type="AlphaFoldDB" id="A0A2R6PUL3"/>
<feature type="region of interest" description="Disordered" evidence="7">
    <location>
        <begin position="384"/>
        <end position="431"/>
    </location>
</feature>
<keyword evidence="3 6" id="KW-0863">Zinc-finger</keyword>
<sequence>MRSKSNGGGRPRLCKLPPQPSAMAFSYLGQSTDSDVRPDCSHFETWVNKANNDDQCGTSRTTGPETSSDDRARQSHVLVPNRPGEMVFVAEQSCAPQGIHDVEDCLEIDWTEKEVCIKCDKGGKLLVCSDTNCPLAVHEECMSCSARFDSKGNFYCPYCSYKEAMLGTRKARKKALLAKKALSVFLDKEMDTDLQKQKAERARRKEPKPSKVMGDTKHDDTRNKFCGDEADNHSVQLKEDQREERFGVECTTTICLCEVNEQNDALSRCGDNARTDDGGQQNIAIEQFMQPRSIIACGDGGACSRQQDAGHQCDIVQVDKSVQEENPKLVDDHQTERLLQGELTELQAGPLSASPVEKEKNIVGSLHVTTEEELDNAEIVKEHKGGRQEEEAMQDQEQGTTGSSTGRDSMPQDDLIASDSSHGDGGDVSPCLKRIKKKNQNAVESPNVDHPKRSVTKLFELNTNVVHKEKKNAMPRSKQRLTSPTFPHAKRKKLPWTAEEEEMLKEGVQKFSTIVNKNLPWRKILEFGRHVFDGTRTPVDLKDKWRNILLKDSTK</sequence>
<reference evidence="12" key="2">
    <citation type="journal article" date="2018" name="BMC Genomics">
        <title>A manually annotated Actinidia chinensis var. chinensis (kiwifruit) genome highlights the challenges associated with draft genomes and gene prediction in plants.</title>
        <authorList>
            <person name="Pilkington S.M."/>
            <person name="Crowhurst R."/>
            <person name="Hilario E."/>
            <person name="Nardozza S."/>
            <person name="Fraser L."/>
            <person name="Peng Y."/>
            <person name="Gunaseelan K."/>
            <person name="Simpson R."/>
            <person name="Tahir J."/>
            <person name="Deroles S.C."/>
            <person name="Templeton K."/>
            <person name="Luo Z."/>
            <person name="Davy M."/>
            <person name="Cheng C."/>
            <person name="McNeilage M."/>
            <person name="Scaglione D."/>
            <person name="Liu Y."/>
            <person name="Zhang Q."/>
            <person name="Datson P."/>
            <person name="De Silva N."/>
            <person name="Gardiner S.E."/>
            <person name="Bassett H."/>
            <person name="Chagne D."/>
            <person name="McCallum J."/>
            <person name="Dzierzon H."/>
            <person name="Deng C."/>
            <person name="Wang Y.Y."/>
            <person name="Barron L."/>
            <person name="Manako K."/>
            <person name="Bowen J."/>
            <person name="Foster T.M."/>
            <person name="Erridge Z.A."/>
            <person name="Tiffin H."/>
            <person name="Waite C.N."/>
            <person name="Davies K.M."/>
            <person name="Grierson E.P."/>
            <person name="Laing W.A."/>
            <person name="Kirk R."/>
            <person name="Chen X."/>
            <person name="Wood M."/>
            <person name="Montefiori M."/>
            <person name="Brummell D.A."/>
            <person name="Schwinn K.E."/>
            <person name="Catanach A."/>
            <person name="Fullerton C."/>
            <person name="Li D."/>
            <person name="Meiyalaghan S."/>
            <person name="Nieuwenhuizen N."/>
            <person name="Read N."/>
            <person name="Prakash R."/>
            <person name="Hunter D."/>
            <person name="Zhang H."/>
            <person name="McKenzie M."/>
            <person name="Knabel M."/>
            <person name="Harris A."/>
            <person name="Allan A.C."/>
            <person name="Gleave A."/>
            <person name="Chen A."/>
            <person name="Janssen B.J."/>
            <person name="Plunkett B."/>
            <person name="Ampomah-Dwamena C."/>
            <person name="Voogd C."/>
            <person name="Leif D."/>
            <person name="Lafferty D."/>
            <person name="Souleyre E.J.F."/>
            <person name="Varkonyi-Gasic E."/>
            <person name="Gambi F."/>
            <person name="Hanley J."/>
            <person name="Yao J.L."/>
            <person name="Cheung J."/>
            <person name="David K.M."/>
            <person name="Warren B."/>
            <person name="Marsh K."/>
            <person name="Snowden K.C."/>
            <person name="Lin-Wang K."/>
            <person name="Brian L."/>
            <person name="Martinez-Sanchez M."/>
            <person name="Wang M."/>
            <person name="Ileperuma N."/>
            <person name="Macnee N."/>
            <person name="Campin R."/>
            <person name="McAtee P."/>
            <person name="Drummond R.S.M."/>
            <person name="Espley R.V."/>
            <person name="Ireland H.S."/>
            <person name="Wu R."/>
            <person name="Atkinson R.G."/>
            <person name="Karunairetnam S."/>
            <person name="Bulley S."/>
            <person name="Chunkath S."/>
            <person name="Hanley Z."/>
            <person name="Storey R."/>
            <person name="Thrimawithana A.H."/>
            <person name="Thomson S."/>
            <person name="David C."/>
            <person name="Testolin R."/>
            <person name="Huang H."/>
            <person name="Hellens R.P."/>
            <person name="Schaffer R.J."/>
        </authorList>
    </citation>
    <scope>NUCLEOTIDE SEQUENCE [LARGE SCALE GENOMIC DNA]</scope>
    <source>
        <strain evidence="12">cv. Red5</strain>
    </source>
</reference>
<feature type="compositionally biased region" description="Basic and acidic residues" evidence="7">
    <location>
        <begin position="214"/>
        <end position="225"/>
    </location>
</feature>
<dbReference type="SUPFAM" id="SSF46689">
    <property type="entry name" value="Homeodomain-like"/>
    <property type="match status" value="1"/>
</dbReference>
<reference evidence="11 12" key="1">
    <citation type="submission" date="2017-07" db="EMBL/GenBank/DDBJ databases">
        <title>An improved, manually edited Actinidia chinensis var. chinensis (kiwifruit) genome highlights the challenges associated with draft genomes and gene prediction in plants.</title>
        <authorList>
            <person name="Pilkington S."/>
            <person name="Crowhurst R."/>
            <person name="Hilario E."/>
            <person name="Nardozza S."/>
            <person name="Fraser L."/>
            <person name="Peng Y."/>
            <person name="Gunaseelan K."/>
            <person name="Simpson R."/>
            <person name="Tahir J."/>
            <person name="Deroles S."/>
            <person name="Templeton K."/>
            <person name="Luo Z."/>
            <person name="Davy M."/>
            <person name="Cheng C."/>
            <person name="Mcneilage M."/>
            <person name="Scaglione D."/>
            <person name="Liu Y."/>
            <person name="Zhang Q."/>
            <person name="Datson P."/>
            <person name="De Silva N."/>
            <person name="Gardiner S."/>
            <person name="Bassett H."/>
            <person name="Chagne D."/>
            <person name="Mccallum J."/>
            <person name="Dzierzon H."/>
            <person name="Deng C."/>
            <person name="Wang Y.-Y."/>
            <person name="Barron N."/>
            <person name="Manako K."/>
            <person name="Bowen J."/>
            <person name="Foster T."/>
            <person name="Erridge Z."/>
            <person name="Tiffin H."/>
            <person name="Waite C."/>
            <person name="Davies K."/>
            <person name="Grierson E."/>
            <person name="Laing W."/>
            <person name="Kirk R."/>
            <person name="Chen X."/>
            <person name="Wood M."/>
            <person name="Montefiori M."/>
            <person name="Brummell D."/>
            <person name="Schwinn K."/>
            <person name="Catanach A."/>
            <person name="Fullerton C."/>
            <person name="Li D."/>
            <person name="Meiyalaghan S."/>
            <person name="Nieuwenhuizen N."/>
            <person name="Read N."/>
            <person name="Prakash R."/>
            <person name="Hunter D."/>
            <person name="Zhang H."/>
            <person name="Mckenzie M."/>
            <person name="Knabel M."/>
            <person name="Harris A."/>
            <person name="Allan A."/>
            <person name="Chen A."/>
            <person name="Janssen B."/>
            <person name="Plunkett B."/>
            <person name="Dwamena C."/>
            <person name="Voogd C."/>
            <person name="Leif D."/>
            <person name="Lafferty D."/>
            <person name="Souleyre E."/>
            <person name="Varkonyi-Gasic E."/>
            <person name="Gambi F."/>
            <person name="Hanley J."/>
            <person name="Yao J.-L."/>
            <person name="Cheung J."/>
            <person name="David K."/>
            <person name="Warren B."/>
            <person name="Marsh K."/>
            <person name="Snowden K."/>
            <person name="Lin-Wang K."/>
            <person name="Brian L."/>
            <person name="Martinez-Sanchez M."/>
            <person name="Wang M."/>
            <person name="Ileperuma N."/>
            <person name="Macnee N."/>
            <person name="Campin R."/>
            <person name="Mcatee P."/>
            <person name="Drummond R."/>
            <person name="Espley R."/>
            <person name="Ireland H."/>
            <person name="Wu R."/>
            <person name="Atkinson R."/>
            <person name="Karunairetnam S."/>
            <person name="Bulley S."/>
            <person name="Chunkath S."/>
            <person name="Hanley Z."/>
            <person name="Storey R."/>
            <person name="Thrimawithana A."/>
            <person name="Thomson S."/>
            <person name="David C."/>
            <person name="Testolin R."/>
        </authorList>
    </citation>
    <scope>NUCLEOTIDE SEQUENCE [LARGE SCALE GENOMIC DNA]</scope>
    <source>
        <strain evidence="12">cv. Red5</strain>
        <tissue evidence="11">Young leaf</tissue>
    </source>
</reference>
<dbReference type="GO" id="GO:0005634">
    <property type="term" value="C:nucleus"/>
    <property type="evidence" value="ECO:0007669"/>
    <property type="project" value="UniProtKB-SubCell"/>
</dbReference>
<dbReference type="PROSITE" id="PS50016">
    <property type="entry name" value="ZF_PHD_2"/>
    <property type="match status" value="1"/>
</dbReference>
<evidence type="ECO:0000256" key="4">
    <source>
        <dbReference type="ARBA" id="ARBA00022833"/>
    </source>
</evidence>
<feature type="region of interest" description="Disordered" evidence="7">
    <location>
        <begin position="195"/>
        <end position="225"/>
    </location>
</feature>
<feature type="domain" description="HTH myb-type" evidence="10">
    <location>
        <begin position="488"/>
        <end position="553"/>
    </location>
</feature>
<evidence type="ECO:0000256" key="1">
    <source>
        <dbReference type="ARBA" id="ARBA00004123"/>
    </source>
</evidence>
<evidence type="ECO:0000259" key="9">
    <source>
        <dbReference type="PROSITE" id="PS50090"/>
    </source>
</evidence>
<dbReference type="InParanoid" id="A0A2R6PUL3"/>
<keyword evidence="4" id="KW-0862">Zinc</keyword>
<evidence type="ECO:0000256" key="5">
    <source>
        <dbReference type="ARBA" id="ARBA00023242"/>
    </source>
</evidence>
<evidence type="ECO:0000256" key="2">
    <source>
        <dbReference type="ARBA" id="ARBA00022723"/>
    </source>
</evidence>
<dbReference type="InterPro" id="IPR001005">
    <property type="entry name" value="SANT/Myb"/>
</dbReference>
<dbReference type="PROSITE" id="PS01359">
    <property type="entry name" value="ZF_PHD_1"/>
    <property type="match status" value="1"/>
</dbReference>
<dbReference type="GO" id="GO:0008270">
    <property type="term" value="F:zinc ion binding"/>
    <property type="evidence" value="ECO:0007669"/>
    <property type="project" value="UniProtKB-KW"/>
</dbReference>
<protein>
    <submittedName>
        <fullName evidence="11">Telomere repeat-binding factor like</fullName>
    </submittedName>
</protein>
<gene>
    <name evidence="11" type="ORF">CEY00_Acc26482</name>
</gene>
<dbReference type="FunCoup" id="A0A2R6PUL3">
    <property type="interactions" value="326"/>
</dbReference>
<dbReference type="PANTHER" id="PTHR47863:SF5">
    <property type="entry name" value="HOMEODOMAIN-LIKE PROTEIN WITH RING_FYVE_PHD-TYPE ZINC FINGER DOMAIN-CONTAINING PROTEIN-RELATED"/>
    <property type="match status" value="1"/>
</dbReference>
<evidence type="ECO:0000259" key="8">
    <source>
        <dbReference type="PROSITE" id="PS50016"/>
    </source>
</evidence>
<dbReference type="Gramene" id="PSR96430">
    <property type="protein sequence ID" value="PSR96430"/>
    <property type="gene ID" value="CEY00_Acc26482"/>
</dbReference>
<keyword evidence="5" id="KW-0539">Nucleus</keyword>
<dbReference type="Gene3D" id="1.10.10.60">
    <property type="entry name" value="Homeodomain-like"/>
    <property type="match status" value="1"/>
</dbReference>
<dbReference type="CDD" id="cd11660">
    <property type="entry name" value="SANT_TRF"/>
    <property type="match status" value="1"/>
</dbReference>
<dbReference type="Pfam" id="PF00249">
    <property type="entry name" value="Myb_DNA-binding"/>
    <property type="match status" value="1"/>
</dbReference>
<evidence type="ECO:0000313" key="12">
    <source>
        <dbReference type="Proteomes" id="UP000241394"/>
    </source>
</evidence>
<feature type="region of interest" description="Disordered" evidence="7">
    <location>
        <begin position="50"/>
        <end position="73"/>
    </location>
</feature>
<feature type="domain" description="PHD-type" evidence="8">
    <location>
        <begin position="113"/>
        <end position="162"/>
    </location>
</feature>
<feature type="compositionally biased region" description="Polar residues" evidence="7">
    <location>
        <begin position="50"/>
        <end position="66"/>
    </location>
</feature>
<evidence type="ECO:0000256" key="7">
    <source>
        <dbReference type="SAM" id="MobiDB-lite"/>
    </source>
</evidence>
<dbReference type="STRING" id="1590841.A0A2R6PUL3"/>
<dbReference type="PROSITE" id="PS50090">
    <property type="entry name" value="MYB_LIKE"/>
    <property type="match status" value="1"/>
</dbReference>
<dbReference type="InterPro" id="IPR019786">
    <property type="entry name" value="Zinc_finger_PHD-type_CS"/>
</dbReference>
<evidence type="ECO:0000256" key="3">
    <source>
        <dbReference type="ARBA" id="ARBA00022771"/>
    </source>
</evidence>
<dbReference type="InterPro" id="IPR017930">
    <property type="entry name" value="Myb_dom"/>
</dbReference>
<dbReference type="InterPro" id="IPR001965">
    <property type="entry name" value="Znf_PHD"/>
</dbReference>
<dbReference type="SMART" id="SM00717">
    <property type="entry name" value="SANT"/>
    <property type="match status" value="1"/>
</dbReference>
<dbReference type="InterPro" id="IPR009057">
    <property type="entry name" value="Homeodomain-like_sf"/>
</dbReference>
<organism evidence="11 12">
    <name type="scientific">Actinidia chinensis var. chinensis</name>
    <name type="common">Chinese soft-hair kiwi</name>
    <dbReference type="NCBI Taxonomy" id="1590841"/>
    <lineage>
        <taxon>Eukaryota</taxon>
        <taxon>Viridiplantae</taxon>
        <taxon>Streptophyta</taxon>
        <taxon>Embryophyta</taxon>
        <taxon>Tracheophyta</taxon>
        <taxon>Spermatophyta</taxon>
        <taxon>Magnoliopsida</taxon>
        <taxon>eudicotyledons</taxon>
        <taxon>Gunneridae</taxon>
        <taxon>Pentapetalae</taxon>
        <taxon>asterids</taxon>
        <taxon>Ericales</taxon>
        <taxon>Actinidiaceae</taxon>
        <taxon>Actinidia</taxon>
    </lineage>
</organism>
<dbReference type="InterPro" id="IPR019787">
    <property type="entry name" value="Znf_PHD-finger"/>
</dbReference>